<accession>A0AA39U4J1</accession>
<keyword evidence="2" id="KW-1185">Reference proteome</keyword>
<evidence type="ECO:0000313" key="1">
    <source>
        <dbReference type="EMBL" id="KAK0612273.1"/>
    </source>
</evidence>
<name>A0AA39U4J1_9PEZI</name>
<dbReference type="EMBL" id="JAULSU010000007">
    <property type="protein sequence ID" value="KAK0612273.1"/>
    <property type="molecule type" value="Genomic_DNA"/>
</dbReference>
<proteinExistence type="predicted"/>
<evidence type="ECO:0000313" key="2">
    <source>
        <dbReference type="Proteomes" id="UP001175000"/>
    </source>
</evidence>
<gene>
    <name evidence="1" type="ORF">B0T14DRAFT_572085</name>
</gene>
<protein>
    <submittedName>
        <fullName evidence="1">Uncharacterized protein</fullName>
    </submittedName>
</protein>
<reference evidence="1" key="1">
    <citation type="submission" date="2023-06" db="EMBL/GenBank/DDBJ databases">
        <title>Genome-scale phylogeny and comparative genomics of the fungal order Sordariales.</title>
        <authorList>
            <consortium name="Lawrence Berkeley National Laboratory"/>
            <person name="Hensen N."/>
            <person name="Bonometti L."/>
            <person name="Westerberg I."/>
            <person name="Brannstrom I.O."/>
            <person name="Guillou S."/>
            <person name="Cros-Aarteil S."/>
            <person name="Calhoun S."/>
            <person name="Haridas S."/>
            <person name="Kuo A."/>
            <person name="Mondo S."/>
            <person name="Pangilinan J."/>
            <person name="Riley R."/>
            <person name="Labutti K."/>
            <person name="Andreopoulos B."/>
            <person name="Lipzen A."/>
            <person name="Chen C."/>
            <person name="Yanf M."/>
            <person name="Daum C."/>
            <person name="Ng V."/>
            <person name="Clum A."/>
            <person name="Steindorff A."/>
            <person name="Ohm R."/>
            <person name="Martin F."/>
            <person name="Silar P."/>
            <person name="Natvig D."/>
            <person name="Lalanne C."/>
            <person name="Gautier V."/>
            <person name="Ament-Velasquez S.L."/>
            <person name="Kruys A."/>
            <person name="Hutchinson M.I."/>
            <person name="Powell A.J."/>
            <person name="Barry K."/>
            <person name="Miller A.N."/>
            <person name="Grigoriev I.V."/>
            <person name="Debuchy R."/>
            <person name="Gladieux P."/>
            <person name="Thoren M.H."/>
            <person name="Johannesson H."/>
        </authorList>
    </citation>
    <scope>NUCLEOTIDE SEQUENCE</scope>
    <source>
        <strain evidence="1">CBS 606.72</strain>
    </source>
</reference>
<dbReference type="Proteomes" id="UP001175000">
    <property type="component" value="Unassembled WGS sequence"/>
</dbReference>
<organism evidence="1 2">
    <name type="scientific">Immersiella caudata</name>
    <dbReference type="NCBI Taxonomy" id="314043"/>
    <lineage>
        <taxon>Eukaryota</taxon>
        <taxon>Fungi</taxon>
        <taxon>Dikarya</taxon>
        <taxon>Ascomycota</taxon>
        <taxon>Pezizomycotina</taxon>
        <taxon>Sordariomycetes</taxon>
        <taxon>Sordariomycetidae</taxon>
        <taxon>Sordariales</taxon>
        <taxon>Lasiosphaeriaceae</taxon>
        <taxon>Immersiella</taxon>
    </lineage>
</organism>
<sequence length="157" mass="18057">MFTTAEIAEFVRCIREGSPVHYTIAHHFVSNVTRWWWPATISIGNQPRPTCFLVEHPFETYQLHNDSLTLMDALFDALVSATKYVSSVCSAGLVPRRKLIIDWFELLNWVEGKGVRWTKKLDQAMNGVEGWDILSYYLRSIVLGPHCRAATHEYTDP</sequence>
<comment type="caution">
    <text evidence="1">The sequence shown here is derived from an EMBL/GenBank/DDBJ whole genome shotgun (WGS) entry which is preliminary data.</text>
</comment>
<dbReference type="AlphaFoldDB" id="A0AA39U4J1"/>